<feature type="compositionally biased region" description="Acidic residues" evidence="1">
    <location>
        <begin position="191"/>
        <end position="203"/>
    </location>
</feature>
<dbReference type="PANTHER" id="PTHR21354:SF0">
    <property type="entry name" value="ZINC FINGER PROTEIN 511"/>
    <property type="match status" value="1"/>
</dbReference>
<feature type="compositionally biased region" description="Basic and acidic residues" evidence="1">
    <location>
        <begin position="170"/>
        <end position="190"/>
    </location>
</feature>
<feature type="compositionally biased region" description="Basic and acidic residues" evidence="1">
    <location>
        <begin position="204"/>
        <end position="214"/>
    </location>
</feature>
<feature type="region of interest" description="Disordered" evidence="1">
    <location>
        <begin position="1"/>
        <end position="26"/>
    </location>
</feature>
<evidence type="ECO:0000256" key="1">
    <source>
        <dbReference type="SAM" id="MobiDB-lite"/>
    </source>
</evidence>
<dbReference type="EMBL" id="ML769489">
    <property type="protein sequence ID" value="KAE9398010.1"/>
    <property type="molecule type" value="Genomic_DNA"/>
</dbReference>
<gene>
    <name evidence="2" type="ORF">BT96DRAFT_995321</name>
</gene>
<dbReference type="InterPro" id="IPR039258">
    <property type="entry name" value="ZNF511"/>
</dbReference>
<evidence type="ECO:0000313" key="3">
    <source>
        <dbReference type="Proteomes" id="UP000799118"/>
    </source>
</evidence>
<keyword evidence="3" id="KW-1185">Reference proteome</keyword>
<feature type="region of interest" description="Disordered" evidence="1">
    <location>
        <begin position="169"/>
        <end position="221"/>
    </location>
</feature>
<proteinExistence type="predicted"/>
<dbReference type="AlphaFoldDB" id="A0A6A4HJX7"/>
<dbReference type="PANTHER" id="PTHR21354">
    <property type="entry name" value="ZINC FINGER PROTEIN 511"/>
    <property type="match status" value="1"/>
</dbReference>
<accession>A0A6A4HJX7</accession>
<dbReference type="OrthoDB" id="18440at2759"/>
<reference evidence="2" key="1">
    <citation type="journal article" date="2019" name="Environ. Microbiol.">
        <title>Fungal ecological strategies reflected in gene transcription - a case study of two litter decomposers.</title>
        <authorList>
            <person name="Barbi F."/>
            <person name="Kohler A."/>
            <person name="Barry K."/>
            <person name="Baskaran P."/>
            <person name="Daum C."/>
            <person name="Fauchery L."/>
            <person name="Ihrmark K."/>
            <person name="Kuo A."/>
            <person name="LaButti K."/>
            <person name="Lipzen A."/>
            <person name="Morin E."/>
            <person name="Grigoriev I.V."/>
            <person name="Henrissat B."/>
            <person name="Lindahl B."/>
            <person name="Martin F."/>
        </authorList>
    </citation>
    <scope>NUCLEOTIDE SEQUENCE</scope>
    <source>
        <strain evidence="2">JB14</strain>
    </source>
</reference>
<feature type="compositionally biased region" description="Low complexity" evidence="1">
    <location>
        <begin position="239"/>
        <end position="250"/>
    </location>
</feature>
<evidence type="ECO:0008006" key="4">
    <source>
        <dbReference type="Google" id="ProtNLM"/>
    </source>
</evidence>
<protein>
    <recommendedName>
        <fullName evidence="4">C2H2-type domain-containing protein</fullName>
    </recommendedName>
</protein>
<name>A0A6A4HJX7_9AGAR</name>
<feature type="compositionally biased region" description="Gly residues" evidence="1">
    <location>
        <begin position="314"/>
        <end position="336"/>
    </location>
</feature>
<sequence>MKRQSSPASSSRSPSPTSKSSRISKSSLGSNSAALFCTLPPTCNAHPTAVANTRELEVHYAKYHAWVCQADEAHGTTQCSKVFPDGRLLELHQTECHDPIAAVRKDRGEKIFACFLPSSACSKVFLTPKARRLHLIAAHAYPKEYFFAVVNKGVGGLLAKWGDGAGMVRGEWKSRPTDRDEEKLKIRGKDEDEDEDDSSAESESEIKDEEHNDFENIPTSIDMDVDTLTTSFQSSLSFSPVPSSIRFGRGTSRGGRARGGRGQHYISNSNHHYTSSLIPSESTTKAHQSKNETTKMKMTANPDFSAAPRRARGGLRGGGGRGRGRGRGVGLDGGFT</sequence>
<dbReference type="Proteomes" id="UP000799118">
    <property type="component" value="Unassembled WGS sequence"/>
</dbReference>
<organism evidence="2 3">
    <name type="scientific">Gymnopus androsaceus JB14</name>
    <dbReference type="NCBI Taxonomy" id="1447944"/>
    <lineage>
        <taxon>Eukaryota</taxon>
        <taxon>Fungi</taxon>
        <taxon>Dikarya</taxon>
        <taxon>Basidiomycota</taxon>
        <taxon>Agaricomycotina</taxon>
        <taxon>Agaricomycetes</taxon>
        <taxon>Agaricomycetidae</taxon>
        <taxon>Agaricales</taxon>
        <taxon>Marasmiineae</taxon>
        <taxon>Omphalotaceae</taxon>
        <taxon>Gymnopus</taxon>
    </lineage>
</organism>
<evidence type="ECO:0000313" key="2">
    <source>
        <dbReference type="EMBL" id="KAE9398010.1"/>
    </source>
</evidence>
<feature type="compositionally biased region" description="Polar residues" evidence="1">
    <location>
        <begin position="265"/>
        <end position="286"/>
    </location>
</feature>
<feature type="region of interest" description="Disordered" evidence="1">
    <location>
        <begin position="239"/>
        <end position="336"/>
    </location>
</feature>